<feature type="chain" id="PRO_5047523645" description="TonB C-terminal domain-containing protein" evidence="1">
    <location>
        <begin position="24"/>
        <end position="257"/>
    </location>
</feature>
<organism evidence="2 3">
    <name type="scientific">Brevundimonas denitrificans</name>
    <dbReference type="NCBI Taxonomy" id="1443434"/>
    <lineage>
        <taxon>Bacteria</taxon>
        <taxon>Pseudomonadati</taxon>
        <taxon>Pseudomonadota</taxon>
        <taxon>Alphaproteobacteria</taxon>
        <taxon>Caulobacterales</taxon>
        <taxon>Caulobacteraceae</taxon>
        <taxon>Brevundimonas</taxon>
    </lineage>
</organism>
<proteinExistence type="predicted"/>
<dbReference type="RefSeq" id="WP_284222959.1">
    <property type="nucleotide sequence ID" value="NZ_BSOY01000050.1"/>
</dbReference>
<evidence type="ECO:0000313" key="2">
    <source>
        <dbReference type="EMBL" id="GLS02091.1"/>
    </source>
</evidence>
<evidence type="ECO:0000256" key="1">
    <source>
        <dbReference type="SAM" id="SignalP"/>
    </source>
</evidence>
<dbReference type="SUPFAM" id="SSF74653">
    <property type="entry name" value="TolA/TonB C-terminal domain"/>
    <property type="match status" value="1"/>
</dbReference>
<dbReference type="Proteomes" id="UP001156921">
    <property type="component" value="Unassembled WGS sequence"/>
</dbReference>
<evidence type="ECO:0000313" key="3">
    <source>
        <dbReference type="Proteomes" id="UP001156921"/>
    </source>
</evidence>
<comment type="caution">
    <text evidence="2">The sequence shown here is derived from an EMBL/GenBank/DDBJ whole genome shotgun (WGS) entry which is preliminary data.</text>
</comment>
<protein>
    <recommendedName>
        <fullName evidence="4">TonB C-terminal domain-containing protein</fullName>
    </recommendedName>
</protein>
<keyword evidence="3" id="KW-1185">Reference proteome</keyword>
<dbReference type="EMBL" id="BSOY01000050">
    <property type="protein sequence ID" value="GLS02091.1"/>
    <property type="molecule type" value="Genomic_DNA"/>
</dbReference>
<evidence type="ECO:0008006" key="4">
    <source>
        <dbReference type="Google" id="ProtNLM"/>
    </source>
</evidence>
<feature type="signal peptide" evidence="1">
    <location>
        <begin position="1"/>
        <end position="23"/>
    </location>
</feature>
<gene>
    <name evidence="2" type="ORF">GCM10007859_21110</name>
</gene>
<accession>A0ABQ6BJI6</accession>
<name>A0ABQ6BJI6_9CAUL</name>
<reference evidence="3" key="1">
    <citation type="journal article" date="2019" name="Int. J. Syst. Evol. Microbiol.">
        <title>The Global Catalogue of Microorganisms (GCM) 10K type strain sequencing project: providing services to taxonomists for standard genome sequencing and annotation.</title>
        <authorList>
            <consortium name="The Broad Institute Genomics Platform"/>
            <consortium name="The Broad Institute Genome Sequencing Center for Infectious Disease"/>
            <person name="Wu L."/>
            <person name="Ma J."/>
        </authorList>
    </citation>
    <scope>NUCLEOTIDE SEQUENCE [LARGE SCALE GENOMIC DNA]</scope>
    <source>
        <strain evidence="3">NBRC 110107</strain>
    </source>
</reference>
<sequence length="257" mass="28066">MTRKLCVLACLMTTLAAAGPVSAQERTDPYWLAPANEELASRLYPGFAALLQTPGLARIKCWVEADGHPYLCHVVHESPRGLGFGSAARVIVASAQVGLGRVDGQPAPASVETNIRFRAPEPARGWDGPEPTDVQLSLAREIVESMPDWSPPDRMEAIMDGLDFDRRAVVGPWIDELLPMDRETDLRIAALQMARLYSEAELRRVLAGEPVDDRSPEALDAACPDLTPEEELAMAELRRRYCDRYGCEVIAAGSVTG</sequence>
<keyword evidence="1" id="KW-0732">Signal</keyword>